<evidence type="ECO:0000256" key="1">
    <source>
        <dbReference type="SAM" id="SignalP"/>
    </source>
</evidence>
<accession>A0ABT0FM02</accession>
<protein>
    <recommendedName>
        <fullName evidence="4">Secreted protein</fullName>
    </recommendedName>
</protein>
<feature type="chain" id="PRO_5045641239" description="Secreted protein" evidence="1">
    <location>
        <begin position="28"/>
        <end position="68"/>
    </location>
</feature>
<evidence type="ECO:0000313" key="2">
    <source>
        <dbReference type="EMBL" id="MCK2212986.1"/>
    </source>
</evidence>
<reference evidence="2 3" key="1">
    <citation type="submission" date="2022-04" db="EMBL/GenBank/DDBJ databases">
        <title>Genome draft of Actinomadura sp. ATCC 31491.</title>
        <authorList>
            <person name="Shi X."/>
            <person name="Du Y."/>
        </authorList>
    </citation>
    <scope>NUCLEOTIDE SEQUENCE [LARGE SCALE GENOMIC DNA]</scope>
    <source>
        <strain evidence="2 3">ATCC 31491</strain>
    </source>
</reference>
<evidence type="ECO:0000313" key="3">
    <source>
        <dbReference type="Proteomes" id="UP001317259"/>
    </source>
</evidence>
<organism evidence="2 3">
    <name type="scientific">Actinomadura luzonensis</name>
    <dbReference type="NCBI Taxonomy" id="2805427"/>
    <lineage>
        <taxon>Bacteria</taxon>
        <taxon>Bacillati</taxon>
        <taxon>Actinomycetota</taxon>
        <taxon>Actinomycetes</taxon>
        <taxon>Streptosporangiales</taxon>
        <taxon>Thermomonosporaceae</taxon>
        <taxon>Actinomadura</taxon>
    </lineage>
</organism>
<comment type="caution">
    <text evidence="2">The sequence shown here is derived from an EMBL/GenBank/DDBJ whole genome shotgun (WGS) entry which is preliminary data.</text>
</comment>
<gene>
    <name evidence="2" type="ORF">MF672_004130</name>
</gene>
<dbReference type="RefSeq" id="WP_242372536.1">
    <property type="nucleotide sequence ID" value="NZ_JAKRKC020000001.1"/>
</dbReference>
<keyword evidence="1" id="KW-0732">Signal</keyword>
<feature type="signal peptide" evidence="1">
    <location>
        <begin position="1"/>
        <end position="27"/>
    </location>
</feature>
<sequence length="68" mass="6779">MRRSVRLLIATTLTGAGMLAVAPAAHAVVDPVVIAECLSTSAGDITHLVDPAAPGVPAELPATHCLAP</sequence>
<proteinExistence type="predicted"/>
<dbReference type="EMBL" id="JAKRKC020000001">
    <property type="protein sequence ID" value="MCK2212986.1"/>
    <property type="molecule type" value="Genomic_DNA"/>
</dbReference>
<name>A0ABT0FM02_9ACTN</name>
<keyword evidence="3" id="KW-1185">Reference proteome</keyword>
<evidence type="ECO:0008006" key="4">
    <source>
        <dbReference type="Google" id="ProtNLM"/>
    </source>
</evidence>
<dbReference type="Proteomes" id="UP001317259">
    <property type="component" value="Unassembled WGS sequence"/>
</dbReference>